<keyword evidence="2" id="KW-0547">Nucleotide-binding</keyword>
<sequence>MSVEVKSDQRGLSRIVNDFGKRFSSRATPAELVQKNILKEDETSSTTVASTILQTKISLEEEKRKEQLNRRLSNRPTKVDLKLRNILRVESVEDLSEAAGCEPDNEGLIATQETHMSFEVRSAQLRSILKKRPEKSQLEGMNILKGRTTDPSIVIAQEKLKRAQIENALEGRLRDRPNIEELEEAKIIIFSETVEVLPTFRKSEYNRKPDANATFKNLTPQMKVQIREELNTFKKNEMSVHEDTLHFWSVTMNRQRGHLGTKVTAGKITRLKILSMGDPGSGKSCLIKRYCEGRFVTDYVTTIGIDFGVKGVRYDADEIKVNFWDVGGDPIYFDIRNEFYKDTHGAMLVVDVSTRIGFDNIGKWMSEMHSYANTNVILFLVASKTDIQPRMVESLECEAMAREIGAKYFETSAATGDGVIEMFDSLFQSSKSIHFPLGQSLNSSNTSTSNIAIDIFAAGAASGVPSRGPSDLNTIFNLSTQTTALSKGDGQMMYMRWFSWDGDKSTTPRTYTAAYFVAVDDYSELTVPNSISLLVPAASTASAYRNISLFYYQTVNNSPHIVCNLTPRRMWVKTEFDWAVSARTVLLNLKDGIVQTCDWAPTNCVANPNSYALDSICANACTGQTCRYNITLRVAWTGTDARGSTLTSYSRDIWRLQNSLQN</sequence>
<dbReference type="SMART" id="SM00177">
    <property type="entry name" value="ARF"/>
    <property type="match status" value="1"/>
</dbReference>
<dbReference type="Pfam" id="PF00071">
    <property type="entry name" value="Ras"/>
    <property type="match status" value="1"/>
</dbReference>
<dbReference type="SMART" id="SM00173">
    <property type="entry name" value="RAS"/>
    <property type="match status" value="1"/>
</dbReference>
<dbReference type="EMBL" id="JAFCIX010000274">
    <property type="protein sequence ID" value="KAH6595770.1"/>
    <property type="molecule type" value="Genomic_DNA"/>
</dbReference>
<organism evidence="5 6">
    <name type="scientific">Batrachochytrium salamandrivorans</name>
    <dbReference type="NCBI Taxonomy" id="1357716"/>
    <lineage>
        <taxon>Eukaryota</taxon>
        <taxon>Fungi</taxon>
        <taxon>Fungi incertae sedis</taxon>
        <taxon>Chytridiomycota</taxon>
        <taxon>Chytridiomycota incertae sedis</taxon>
        <taxon>Chytridiomycetes</taxon>
        <taxon>Rhizophydiales</taxon>
        <taxon>Rhizophydiales incertae sedis</taxon>
        <taxon>Batrachochytrium</taxon>
    </lineage>
</organism>
<dbReference type="Gene3D" id="6.10.140.2040">
    <property type="match status" value="1"/>
</dbReference>
<dbReference type="SMART" id="SM00175">
    <property type="entry name" value="RAB"/>
    <property type="match status" value="1"/>
</dbReference>
<name>A0ABQ8FFK4_9FUNG</name>
<evidence type="ECO:0000313" key="5">
    <source>
        <dbReference type="EMBL" id="KAH6595770.1"/>
    </source>
</evidence>
<evidence type="ECO:0000256" key="2">
    <source>
        <dbReference type="ARBA" id="ARBA00022741"/>
    </source>
</evidence>
<keyword evidence="1" id="KW-0677">Repeat</keyword>
<dbReference type="InterPro" id="IPR027417">
    <property type="entry name" value="P-loop_NTPase"/>
</dbReference>
<dbReference type="InterPro" id="IPR050227">
    <property type="entry name" value="Rab"/>
</dbReference>
<gene>
    <name evidence="5" type="ORF">BASA50_005605</name>
</gene>
<comment type="caution">
    <text evidence="5">The sequence shown here is derived from an EMBL/GenBank/DDBJ whole genome shotgun (WGS) entry which is preliminary data.</text>
</comment>
<evidence type="ECO:0000256" key="1">
    <source>
        <dbReference type="ARBA" id="ARBA00022737"/>
    </source>
</evidence>
<reference evidence="5 6" key="1">
    <citation type="submission" date="2021-02" db="EMBL/GenBank/DDBJ databases">
        <title>Variation within the Batrachochytrium salamandrivorans European outbreak.</title>
        <authorList>
            <person name="Kelly M."/>
            <person name="Pasmans F."/>
            <person name="Shea T.P."/>
            <person name="Munoz J.F."/>
            <person name="Carranza S."/>
            <person name="Cuomo C.A."/>
            <person name="Martel A."/>
        </authorList>
    </citation>
    <scope>NUCLEOTIDE SEQUENCE [LARGE SCALE GENOMIC DNA]</scope>
    <source>
        <strain evidence="5 6">AMFP18/2</strain>
    </source>
</reference>
<dbReference type="Proteomes" id="UP001648503">
    <property type="component" value="Unassembled WGS sequence"/>
</dbReference>
<dbReference type="PANTHER" id="PTHR47977">
    <property type="entry name" value="RAS-RELATED PROTEIN RAB"/>
    <property type="match status" value="1"/>
</dbReference>
<dbReference type="PROSITE" id="PS51073">
    <property type="entry name" value="RPEL"/>
    <property type="match status" value="1"/>
</dbReference>
<protein>
    <submittedName>
        <fullName evidence="5">Uncharacterized protein</fullName>
    </submittedName>
</protein>
<dbReference type="PRINTS" id="PR00449">
    <property type="entry name" value="RASTRNSFRMNG"/>
</dbReference>
<dbReference type="SMART" id="SM00707">
    <property type="entry name" value="RPEL"/>
    <property type="match status" value="4"/>
</dbReference>
<dbReference type="InterPro" id="IPR001806">
    <property type="entry name" value="Small_GTPase"/>
</dbReference>
<keyword evidence="6" id="KW-1185">Reference proteome</keyword>
<proteinExistence type="predicted"/>
<feature type="repeat" description="RPEL" evidence="4">
    <location>
        <begin position="66"/>
        <end position="91"/>
    </location>
</feature>
<dbReference type="InterPro" id="IPR005225">
    <property type="entry name" value="Small_GTP-bd"/>
</dbReference>
<dbReference type="InterPro" id="IPR004018">
    <property type="entry name" value="RPEL_repeat"/>
</dbReference>
<accession>A0ABQ8FFK4</accession>
<dbReference type="PROSITE" id="PS51419">
    <property type="entry name" value="RAB"/>
    <property type="match status" value="1"/>
</dbReference>
<keyword evidence="3" id="KW-0342">GTP-binding</keyword>
<dbReference type="NCBIfam" id="TIGR00231">
    <property type="entry name" value="small_GTP"/>
    <property type="match status" value="1"/>
</dbReference>
<dbReference type="Gene3D" id="3.40.50.300">
    <property type="entry name" value="P-loop containing nucleotide triphosphate hydrolases"/>
    <property type="match status" value="1"/>
</dbReference>
<dbReference type="SUPFAM" id="SSF52540">
    <property type="entry name" value="P-loop containing nucleoside triphosphate hydrolases"/>
    <property type="match status" value="1"/>
</dbReference>
<evidence type="ECO:0000256" key="4">
    <source>
        <dbReference type="PROSITE-ProRule" id="PRU00401"/>
    </source>
</evidence>
<dbReference type="SMART" id="SM00176">
    <property type="entry name" value="RAN"/>
    <property type="match status" value="1"/>
</dbReference>
<evidence type="ECO:0000313" key="6">
    <source>
        <dbReference type="Proteomes" id="UP001648503"/>
    </source>
</evidence>
<evidence type="ECO:0000256" key="3">
    <source>
        <dbReference type="ARBA" id="ARBA00023134"/>
    </source>
</evidence>
<dbReference type="SMART" id="SM00174">
    <property type="entry name" value="RHO"/>
    <property type="match status" value="1"/>
</dbReference>
<dbReference type="Gene3D" id="6.10.150.10">
    <property type="match status" value="1"/>
</dbReference>